<organism evidence="1">
    <name type="scientific">Sesamum radiatum</name>
    <name type="common">Black benniseed</name>
    <dbReference type="NCBI Taxonomy" id="300843"/>
    <lineage>
        <taxon>Eukaryota</taxon>
        <taxon>Viridiplantae</taxon>
        <taxon>Streptophyta</taxon>
        <taxon>Embryophyta</taxon>
        <taxon>Tracheophyta</taxon>
        <taxon>Spermatophyta</taxon>
        <taxon>Magnoliopsida</taxon>
        <taxon>eudicotyledons</taxon>
        <taxon>Gunneridae</taxon>
        <taxon>Pentapetalae</taxon>
        <taxon>asterids</taxon>
        <taxon>lamiids</taxon>
        <taxon>Lamiales</taxon>
        <taxon>Pedaliaceae</taxon>
        <taxon>Sesamum</taxon>
    </lineage>
</organism>
<reference evidence="1" key="1">
    <citation type="submission" date="2020-06" db="EMBL/GenBank/DDBJ databases">
        <authorList>
            <person name="Li T."/>
            <person name="Hu X."/>
            <person name="Zhang T."/>
            <person name="Song X."/>
            <person name="Zhang H."/>
            <person name="Dai N."/>
            <person name="Sheng W."/>
            <person name="Hou X."/>
            <person name="Wei L."/>
        </authorList>
    </citation>
    <scope>NUCLEOTIDE SEQUENCE</scope>
    <source>
        <strain evidence="1">G02</strain>
        <tissue evidence="1">Leaf</tissue>
    </source>
</reference>
<protein>
    <submittedName>
        <fullName evidence="1">Retrovirus-related Pol polyprotein from transposon TNT 1-94</fullName>
    </submittedName>
</protein>
<sequence>MYATVCTRLDLTHVVSQVCKYMSKLGRHHWEAVKWIFKYLKGTVGHGVVFGSKQNDPLVIGYVDSDYANDLDDRRSTTRYVITLGGGSIYWKSTVQSIVALSTTEAEYMAVAEATKQALWLNGLAKELGVEQGGVQLHCDSQSAIYLAINQLCHARTKHIDMRYHKITELICIWRDYIAEGSYK</sequence>
<proteinExistence type="predicted"/>
<gene>
    <name evidence="1" type="ORF">Sradi_6424900</name>
</gene>
<dbReference type="EMBL" id="JACGWJ010000030">
    <property type="protein sequence ID" value="KAL0301481.1"/>
    <property type="molecule type" value="Genomic_DNA"/>
</dbReference>
<accession>A0AAW2K5X9</accession>
<dbReference type="CDD" id="cd09272">
    <property type="entry name" value="RNase_HI_RT_Ty1"/>
    <property type="match status" value="1"/>
</dbReference>
<dbReference type="AlphaFoldDB" id="A0AAW2K5X9"/>
<name>A0AAW2K5X9_SESRA</name>
<reference evidence="1" key="2">
    <citation type="journal article" date="2024" name="Plant">
        <title>Genomic evolution and insights into agronomic trait innovations of Sesamum species.</title>
        <authorList>
            <person name="Miao H."/>
            <person name="Wang L."/>
            <person name="Qu L."/>
            <person name="Liu H."/>
            <person name="Sun Y."/>
            <person name="Le M."/>
            <person name="Wang Q."/>
            <person name="Wei S."/>
            <person name="Zheng Y."/>
            <person name="Lin W."/>
            <person name="Duan Y."/>
            <person name="Cao H."/>
            <person name="Xiong S."/>
            <person name="Wang X."/>
            <person name="Wei L."/>
            <person name="Li C."/>
            <person name="Ma Q."/>
            <person name="Ju M."/>
            <person name="Zhao R."/>
            <person name="Li G."/>
            <person name="Mu C."/>
            <person name="Tian Q."/>
            <person name="Mei H."/>
            <person name="Zhang T."/>
            <person name="Gao T."/>
            <person name="Zhang H."/>
        </authorList>
    </citation>
    <scope>NUCLEOTIDE SEQUENCE</scope>
    <source>
        <strain evidence="1">G02</strain>
    </source>
</reference>
<dbReference type="PANTHER" id="PTHR11439">
    <property type="entry name" value="GAG-POL-RELATED RETROTRANSPOSON"/>
    <property type="match status" value="1"/>
</dbReference>
<comment type="caution">
    <text evidence="1">The sequence shown here is derived from an EMBL/GenBank/DDBJ whole genome shotgun (WGS) entry which is preliminary data.</text>
</comment>
<evidence type="ECO:0000313" key="1">
    <source>
        <dbReference type="EMBL" id="KAL0301481.1"/>
    </source>
</evidence>